<reference evidence="9 10" key="1">
    <citation type="journal article" date="2007" name="Nat. Biotechnol.">
        <title>Genome sequence and identification of candidate vaccine antigens from the animal pathogen Dichelobacter nodosus.</title>
        <authorList>
            <person name="Myers G.S."/>
            <person name="Parker D."/>
            <person name="Al-Hasani K."/>
            <person name="Kennan R.M."/>
            <person name="Seemann T."/>
            <person name="Ren Q."/>
            <person name="Badger J.H."/>
            <person name="Selengut J.D."/>
            <person name="Deboy R.T."/>
            <person name="Tettelin H."/>
            <person name="Boyce J.D."/>
            <person name="McCarl V.P."/>
            <person name="Han X."/>
            <person name="Nelson W.C."/>
            <person name="Madupu R."/>
            <person name="Mohamoud Y."/>
            <person name="Holley T."/>
            <person name="Fedorova N."/>
            <person name="Khouri H."/>
            <person name="Bottomley S.P."/>
            <person name="Whittington R.J."/>
            <person name="Adler B."/>
            <person name="Songer J.G."/>
            <person name="Rood J.I."/>
            <person name="Paulsen I.T."/>
        </authorList>
    </citation>
    <scope>NUCLEOTIDE SEQUENCE [LARGE SCALE GENOMIC DNA]</scope>
    <source>
        <strain evidence="9 10">VCS1703A</strain>
    </source>
</reference>
<dbReference type="PANTHER" id="PTHR42953:SF3">
    <property type="entry name" value="HIGH-AFFINITY ZINC UPTAKE SYSTEM PROTEIN ZNUA"/>
    <property type="match status" value="1"/>
</dbReference>
<evidence type="ECO:0000256" key="8">
    <source>
        <dbReference type="SAM" id="SignalP"/>
    </source>
</evidence>
<dbReference type="STRING" id="246195.DNO_0889"/>
<gene>
    <name evidence="9" type="primary">znuA</name>
    <name evidence="9" type="ordered locus">DNO_0889</name>
</gene>
<dbReference type="Pfam" id="PF01297">
    <property type="entry name" value="ZnuA"/>
    <property type="match status" value="1"/>
</dbReference>
<keyword evidence="6" id="KW-0175">Coiled coil</keyword>
<comment type="similarity">
    <text evidence="1">Belongs to the bacterial solute-binding protein 9 family.</text>
</comment>
<evidence type="ECO:0000256" key="1">
    <source>
        <dbReference type="ARBA" id="ARBA00011028"/>
    </source>
</evidence>
<evidence type="ECO:0000313" key="9">
    <source>
        <dbReference type="EMBL" id="ABQ13997.1"/>
    </source>
</evidence>
<dbReference type="InterPro" id="IPR050492">
    <property type="entry name" value="Bact_metal-bind_prot9"/>
</dbReference>
<dbReference type="KEGG" id="dno:DNO_0889"/>
<evidence type="ECO:0000256" key="3">
    <source>
        <dbReference type="ARBA" id="ARBA00022448"/>
    </source>
</evidence>
<proteinExistence type="inferred from homology"/>
<keyword evidence="3" id="KW-0813">Transport</keyword>
<keyword evidence="4 8" id="KW-0732">Signal</keyword>
<name>A5EY99_DICNV</name>
<feature type="coiled-coil region" evidence="6">
    <location>
        <begin position="197"/>
        <end position="224"/>
    </location>
</feature>
<evidence type="ECO:0000313" key="10">
    <source>
        <dbReference type="Proteomes" id="UP000000248"/>
    </source>
</evidence>
<dbReference type="AlphaFoldDB" id="A5EY99"/>
<sequence>MKKTLIASTISLFSILAYAEVPKVVTTIKPLHSLVAQVMDGVSQPDLLIDQGSPHGYQMKPNDAKALAHADLVIWVSNDLETFMEKALRKNTARKLNWSEIDGIKLLKNRAGGLWEEHDHNDHEHEEHDHAHGVHEHEEHDHEHGDHEHEEHEHHHEHHHGINNAHLWLGIDNASVLVNATAQTLAELDPEHAKTYQQNAQKTLDNLNAQKTALKKQLSGLDKKPYMVFHDAYHYFEQDFGLNAVGVVRVDPEHEPGLKDIEALRKQFTEHKIVCIFKEPQFPSTIVDKLAQGSKVKTGTLDPIGADLPADQSLYQKLMQQLADNLTDCLK</sequence>
<dbReference type="eggNOG" id="COG4531">
    <property type="taxonomic scope" value="Bacteria"/>
</dbReference>
<dbReference type="Proteomes" id="UP000000248">
    <property type="component" value="Chromosome"/>
</dbReference>
<keyword evidence="5" id="KW-0406">Ion transport</keyword>
<organism evidence="9 10">
    <name type="scientific">Dichelobacter nodosus (strain VCS1703A)</name>
    <dbReference type="NCBI Taxonomy" id="246195"/>
    <lineage>
        <taxon>Bacteria</taxon>
        <taxon>Pseudomonadati</taxon>
        <taxon>Pseudomonadota</taxon>
        <taxon>Gammaproteobacteria</taxon>
        <taxon>Cardiobacteriales</taxon>
        <taxon>Cardiobacteriaceae</taxon>
        <taxon>Dichelobacter</taxon>
    </lineage>
</organism>
<keyword evidence="10" id="KW-1185">Reference proteome</keyword>
<dbReference type="RefSeq" id="WP_012031205.1">
    <property type="nucleotide sequence ID" value="NC_009446.1"/>
</dbReference>
<evidence type="ECO:0000256" key="2">
    <source>
        <dbReference type="ARBA" id="ARBA00015915"/>
    </source>
</evidence>
<keyword evidence="5" id="KW-0864">Zinc transport</keyword>
<keyword evidence="5" id="KW-0862">Zinc</keyword>
<evidence type="ECO:0000256" key="5">
    <source>
        <dbReference type="ARBA" id="ARBA00022906"/>
    </source>
</evidence>
<feature type="signal peptide" evidence="8">
    <location>
        <begin position="1"/>
        <end position="19"/>
    </location>
</feature>
<feature type="chain" id="PRO_5015744537" description="High-affinity zinc uptake system protein ZnuA" evidence="8">
    <location>
        <begin position="20"/>
        <end position="331"/>
    </location>
</feature>
<dbReference type="OrthoDB" id="7346865at2"/>
<accession>A5EY99</accession>
<dbReference type="PANTHER" id="PTHR42953">
    <property type="entry name" value="HIGH-AFFINITY ZINC UPTAKE SYSTEM PROTEIN ZNUA-RELATED"/>
    <property type="match status" value="1"/>
</dbReference>
<dbReference type="SUPFAM" id="SSF53807">
    <property type="entry name" value="Helical backbone' metal receptor"/>
    <property type="match status" value="1"/>
</dbReference>
<dbReference type="GO" id="GO:0046872">
    <property type="term" value="F:metal ion binding"/>
    <property type="evidence" value="ECO:0007669"/>
    <property type="project" value="InterPro"/>
</dbReference>
<dbReference type="Gene3D" id="3.40.50.1980">
    <property type="entry name" value="Nitrogenase molybdenum iron protein domain"/>
    <property type="match status" value="3"/>
</dbReference>
<evidence type="ECO:0000256" key="6">
    <source>
        <dbReference type="SAM" id="Coils"/>
    </source>
</evidence>
<dbReference type="InterPro" id="IPR006127">
    <property type="entry name" value="ZnuA-like"/>
</dbReference>
<feature type="compositionally biased region" description="Basic and acidic residues" evidence="7">
    <location>
        <begin position="122"/>
        <end position="154"/>
    </location>
</feature>
<dbReference type="GO" id="GO:0006829">
    <property type="term" value="P:zinc ion transport"/>
    <property type="evidence" value="ECO:0007669"/>
    <property type="project" value="UniProtKB-KW"/>
</dbReference>
<feature type="region of interest" description="Disordered" evidence="7">
    <location>
        <begin position="122"/>
        <end position="161"/>
    </location>
</feature>
<evidence type="ECO:0000256" key="4">
    <source>
        <dbReference type="ARBA" id="ARBA00022729"/>
    </source>
</evidence>
<dbReference type="EMBL" id="CP000513">
    <property type="protein sequence ID" value="ABQ13997.1"/>
    <property type="molecule type" value="Genomic_DNA"/>
</dbReference>
<evidence type="ECO:0000256" key="7">
    <source>
        <dbReference type="SAM" id="MobiDB-lite"/>
    </source>
</evidence>
<protein>
    <recommendedName>
        <fullName evidence="2">High-affinity zinc uptake system protein ZnuA</fullName>
    </recommendedName>
</protein>
<dbReference type="HOGENOM" id="CLU_016838_1_2_6"/>